<dbReference type="GO" id="GO:0006166">
    <property type="term" value="P:purine ribonucleoside salvage"/>
    <property type="evidence" value="ECO:0007669"/>
    <property type="project" value="UniProtKB-KW"/>
</dbReference>
<accession>A0A9D1HQF1</accession>
<dbReference type="Proteomes" id="UP000824175">
    <property type="component" value="Unassembled WGS sequence"/>
</dbReference>
<evidence type="ECO:0000256" key="12">
    <source>
        <dbReference type="ARBA" id="ARBA00022741"/>
    </source>
</evidence>
<dbReference type="InterPro" id="IPR029057">
    <property type="entry name" value="PRTase-like"/>
</dbReference>
<evidence type="ECO:0000256" key="8">
    <source>
        <dbReference type="ARBA" id="ARBA00022676"/>
    </source>
</evidence>
<dbReference type="Gene3D" id="3.40.50.2020">
    <property type="match status" value="1"/>
</dbReference>
<evidence type="ECO:0000256" key="5">
    <source>
        <dbReference type="ARBA" id="ARBA00004676"/>
    </source>
</evidence>
<evidence type="ECO:0000256" key="13">
    <source>
        <dbReference type="ARBA" id="ARBA00022842"/>
    </source>
</evidence>
<evidence type="ECO:0000256" key="6">
    <source>
        <dbReference type="ARBA" id="ARBA00008391"/>
    </source>
</evidence>
<dbReference type="GO" id="GO:0052657">
    <property type="term" value="F:guanine phosphoribosyltransferase activity"/>
    <property type="evidence" value="ECO:0007669"/>
    <property type="project" value="UniProtKB-ARBA"/>
</dbReference>
<comment type="similarity">
    <text evidence="6 16">Belongs to the purine/pyrimidine phosphoribosyltransferase family.</text>
</comment>
<dbReference type="FunFam" id="3.40.50.2020:FF:000006">
    <property type="entry name" value="Hypoxanthine phosphoribosyltransferase"/>
    <property type="match status" value="1"/>
</dbReference>
<dbReference type="CDD" id="cd06223">
    <property type="entry name" value="PRTases_typeI"/>
    <property type="match status" value="1"/>
</dbReference>
<gene>
    <name evidence="18" type="primary">hpt</name>
    <name evidence="18" type="ORF">IAD15_09610</name>
</gene>
<name>A0A9D1HQF1_9FIRM</name>
<reference evidence="18" key="1">
    <citation type="submission" date="2020-10" db="EMBL/GenBank/DDBJ databases">
        <authorList>
            <person name="Gilroy R."/>
        </authorList>
    </citation>
    <scope>NUCLEOTIDE SEQUENCE</scope>
    <source>
        <strain evidence="18">CHK195-11698</strain>
    </source>
</reference>
<feature type="domain" description="Phosphoribosyltransferase" evidence="17">
    <location>
        <begin position="14"/>
        <end position="157"/>
    </location>
</feature>
<comment type="catalytic activity">
    <reaction evidence="14">
        <text>GMP + diphosphate = guanine + 5-phospho-alpha-D-ribose 1-diphosphate</text>
        <dbReference type="Rhea" id="RHEA:25424"/>
        <dbReference type="ChEBI" id="CHEBI:16235"/>
        <dbReference type="ChEBI" id="CHEBI:33019"/>
        <dbReference type="ChEBI" id="CHEBI:58017"/>
        <dbReference type="ChEBI" id="CHEBI:58115"/>
        <dbReference type="EC" id="2.4.2.8"/>
    </reaction>
    <physiologicalReaction direction="right-to-left" evidence="14">
        <dbReference type="Rhea" id="RHEA:25426"/>
    </physiologicalReaction>
</comment>
<evidence type="ECO:0000256" key="2">
    <source>
        <dbReference type="ARBA" id="ARBA00002049"/>
    </source>
</evidence>
<keyword evidence="8 16" id="KW-0328">Glycosyltransferase</keyword>
<evidence type="ECO:0000256" key="4">
    <source>
        <dbReference type="ARBA" id="ARBA00004669"/>
    </source>
</evidence>
<dbReference type="GO" id="GO:0006178">
    <property type="term" value="P:guanine salvage"/>
    <property type="evidence" value="ECO:0007669"/>
    <property type="project" value="TreeGrafter"/>
</dbReference>
<dbReference type="InterPro" id="IPR050408">
    <property type="entry name" value="HGPRT"/>
</dbReference>
<keyword evidence="7 16" id="KW-0963">Cytoplasm</keyword>
<organism evidence="18 19">
    <name type="scientific">Candidatus Fimiplasma intestinipullorum</name>
    <dbReference type="NCBI Taxonomy" id="2840825"/>
    <lineage>
        <taxon>Bacteria</taxon>
        <taxon>Bacillati</taxon>
        <taxon>Bacillota</taxon>
        <taxon>Clostridia</taxon>
        <taxon>Eubacteriales</taxon>
        <taxon>Candidatus Fimiplasma</taxon>
    </lineage>
</organism>
<dbReference type="SUPFAM" id="SSF53271">
    <property type="entry name" value="PRTase-like"/>
    <property type="match status" value="1"/>
</dbReference>
<sequence>MHQDVQEILFSLEEIQHRTQKLGEQISRDYAGKTLILVGLLKGSVPFMAELMRYLTVDVRIDFMNVSSYTGAQSGQVVIKKDMEQDIAGKDVLIVEDIIDTGNTLYNIKKMLEERKCASCKIVTLLDKVESRTIDIQADYVGFDIPNAFVVGFGLDFDEKYRQLPYIGILKKECYE</sequence>
<evidence type="ECO:0000256" key="10">
    <source>
        <dbReference type="ARBA" id="ARBA00022723"/>
    </source>
</evidence>
<comment type="subcellular location">
    <subcellularLocation>
        <location evidence="3 16">Cytoplasm</location>
    </subcellularLocation>
</comment>
<evidence type="ECO:0000313" key="18">
    <source>
        <dbReference type="EMBL" id="HIU14311.1"/>
    </source>
</evidence>
<evidence type="ECO:0000256" key="16">
    <source>
        <dbReference type="RuleBase" id="RU364099"/>
    </source>
</evidence>
<evidence type="ECO:0000256" key="9">
    <source>
        <dbReference type="ARBA" id="ARBA00022679"/>
    </source>
</evidence>
<proteinExistence type="inferred from homology"/>
<keyword evidence="12 16" id="KW-0547">Nucleotide-binding</keyword>
<evidence type="ECO:0000256" key="15">
    <source>
        <dbReference type="ARBA" id="ARBA00049402"/>
    </source>
</evidence>
<evidence type="ECO:0000313" key="19">
    <source>
        <dbReference type="Proteomes" id="UP000824175"/>
    </source>
</evidence>
<evidence type="ECO:0000256" key="1">
    <source>
        <dbReference type="ARBA" id="ARBA00001946"/>
    </source>
</evidence>
<evidence type="ECO:0000256" key="3">
    <source>
        <dbReference type="ARBA" id="ARBA00004496"/>
    </source>
</evidence>
<dbReference type="PANTHER" id="PTHR43340">
    <property type="entry name" value="HYPOXANTHINE-GUANINE PHOSPHORIBOSYLTRANSFERASE"/>
    <property type="match status" value="1"/>
</dbReference>
<dbReference type="EMBL" id="DVMJ01000081">
    <property type="protein sequence ID" value="HIU14311.1"/>
    <property type="molecule type" value="Genomic_DNA"/>
</dbReference>
<dbReference type="NCBIfam" id="TIGR01203">
    <property type="entry name" value="HGPRTase"/>
    <property type="match status" value="1"/>
</dbReference>
<comment type="function">
    <text evidence="2">Purine salvage pathway enzyme that catalyzes the transfer of the ribosyl-5-phosphate group from 5-phospho-alpha-D-ribose 1-diphosphate (PRPP) to the N9 position of the 6-oxopurines hypoxanthine and guanine to form the corresponding ribonucleotides IMP (inosine 5'-monophosphate) and GMP (guanosine 5'-monophosphate), with the release of PPi.</text>
</comment>
<reference evidence="18" key="2">
    <citation type="journal article" date="2021" name="PeerJ">
        <title>Extensive microbial diversity within the chicken gut microbiome revealed by metagenomics and culture.</title>
        <authorList>
            <person name="Gilroy R."/>
            <person name="Ravi A."/>
            <person name="Getino M."/>
            <person name="Pursley I."/>
            <person name="Horton D.L."/>
            <person name="Alikhan N.F."/>
            <person name="Baker D."/>
            <person name="Gharbi K."/>
            <person name="Hall N."/>
            <person name="Watson M."/>
            <person name="Adriaenssens E.M."/>
            <person name="Foster-Nyarko E."/>
            <person name="Jarju S."/>
            <person name="Secka A."/>
            <person name="Antonio M."/>
            <person name="Oren A."/>
            <person name="Chaudhuri R.R."/>
            <person name="La Ragione R."/>
            <person name="Hildebrand F."/>
            <person name="Pallen M.J."/>
        </authorList>
    </citation>
    <scope>NUCLEOTIDE SEQUENCE</scope>
    <source>
        <strain evidence="18">CHK195-11698</strain>
    </source>
</reference>
<evidence type="ECO:0000256" key="14">
    <source>
        <dbReference type="ARBA" id="ARBA00048811"/>
    </source>
</evidence>
<dbReference type="InterPro" id="IPR005904">
    <property type="entry name" value="Hxn_phspho_trans"/>
</dbReference>
<evidence type="ECO:0000259" key="17">
    <source>
        <dbReference type="Pfam" id="PF00156"/>
    </source>
</evidence>
<dbReference type="GO" id="GO:0032263">
    <property type="term" value="P:GMP salvage"/>
    <property type="evidence" value="ECO:0007669"/>
    <property type="project" value="TreeGrafter"/>
</dbReference>
<evidence type="ECO:0000256" key="7">
    <source>
        <dbReference type="ARBA" id="ARBA00022490"/>
    </source>
</evidence>
<comment type="pathway">
    <text evidence="4 16">Purine metabolism; IMP biosynthesis via salvage pathway; IMP from hypoxanthine: step 1/1.</text>
</comment>
<dbReference type="AlphaFoldDB" id="A0A9D1HQF1"/>
<dbReference type="GO" id="GO:0000287">
    <property type="term" value="F:magnesium ion binding"/>
    <property type="evidence" value="ECO:0007669"/>
    <property type="project" value="TreeGrafter"/>
</dbReference>
<dbReference type="GO" id="GO:0005829">
    <property type="term" value="C:cytosol"/>
    <property type="evidence" value="ECO:0007669"/>
    <property type="project" value="TreeGrafter"/>
</dbReference>
<keyword evidence="9 16" id="KW-0808">Transferase</keyword>
<dbReference type="PANTHER" id="PTHR43340:SF1">
    <property type="entry name" value="HYPOXANTHINE PHOSPHORIBOSYLTRANSFERASE"/>
    <property type="match status" value="1"/>
</dbReference>
<keyword evidence="11 16" id="KW-0660">Purine salvage</keyword>
<dbReference type="GO" id="GO:0046100">
    <property type="term" value="P:hypoxanthine metabolic process"/>
    <property type="evidence" value="ECO:0007669"/>
    <property type="project" value="TreeGrafter"/>
</dbReference>
<keyword evidence="10 16" id="KW-0479">Metal-binding</keyword>
<comment type="cofactor">
    <cofactor evidence="1 16">
        <name>Mg(2+)</name>
        <dbReference type="ChEBI" id="CHEBI:18420"/>
    </cofactor>
</comment>
<comment type="catalytic activity">
    <reaction evidence="15">
        <text>IMP + diphosphate = hypoxanthine + 5-phospho-alpha-D-ribose 1-diphosphate</text>
        <dbReference type="Rhea" id="RHEA:17973"/>
        <dbReference type="ChEBI" id="CHEBI:17368"/>
        <dbReference type="ChEBI" id="CHEBI:33019"/>
        <dbReference type="ChEBI" id="CHEBI:58017"/>
        <dbReference type="ChEBI" id="CHEBI:58053"/>
        <dbReference type="EC" id="2.4.2.8"/>
    </reaction>
    <physiologicalReaction direction="right-to-left" evidence="15">
        <dbReference type="Rhea" id="RHEA:17975"/>
    </physiologicalReaction>
</comment>
<dbReference type="InterPro" id="IPR000836">
    <property type="entry name" value="PRTase_dom"/>
</dbReference>
<evidence type="ECO:0000256" key="11">
    <source>
        <dbReference type="ARBA" id="ARBA00022726"/>
    </source>
</evidence>
<dbReference type="Pfam" id="PF00156">
    <property type="entry name" value="Pribosyltran"/>
    <property type="match status" value="1"/>
</dbReference>
<protein>
    <recommendedName>
        <fullName evidence="16">Hypoxanthine phosphoribosyltransferase</fullName>
        <ecNumber evidence="16">2.4.2.8</ecNumber>
    </recommendedName>
</protein>
<dbReference type="GO" id="GO:0000166">
    <property type="term" value="F:nucleotide binding"/>
    <property type="evidence" value="ECO:0007669"/>
    <property type="project" value="UniProtKB-KW"/>
</dbReference>
<comment type="caution">
    <text evidence="18">The sequence shown here is derived from an EMBL/GenBank/DDBJ whole genome shotgun (WGS) entry which is preliminary data.</text>
</comment>
<keyword evidence="13 16" id="KW-0460">Magnesium</keyword>
<comment type="pathway">
    <text evidence="5">Purine metabolism; GMP biosynthesis via salvage pathway; GMP from guanine: step 1/1.</text>
</comment>
<dbReference type="GO" id="GO:0004422">
    <property type="term" value="F:hypoxanthine phosphoribosyltransferase activity"/>
    <property type="evidence" value="ECO:0007669"/>
    <property type="project" value="InterPro"/>
</dbReference>
<dbReference type="EC" id="2.4.2.8" evidence="16"/>
<dbReference type="GO" id="GO:0032264">
    <property type="term" value="P:IMP salvage"/>
    <property type="evidence" value="ECO:0007669"/>
    <property type="project" value="TreeGrafter"/>
</dbReference>